<dbReference type="EMBL" id="QOKY01000158">
    <property type="protein sequence ID" value="RMZ55862.1"/>
    <property type="molecule type" value="Genomic_DNA"/>
</dbReference>
<reference evidence="4" key="5">
    <citation type="submission" date="2018-11" db="EMBL/GenBank/DDBJ databases">
        <title>Characterization of plant carbon substrate utilization by Auxenochlorella protothecoides.</title>
        <authorList>
            <person name="Vogler B.W."/>
            <person name="Starkenburg S.R."/>
            <person name="Sudasinghe N."/>
            <person name="Schambach J.Y."/>
            <person name="Rollin J.A."/>
            <person name="Pattathil S."/>
            <person name="Barry A.N."/>
        </authorList>
    </citation>
    <scope>NUCLEOTIDE SEQUENCE [LARGE SCALE GENOMIC DNA]</scope>
    <source>
        <strain evidence="4">UTEX 25</strain>
    </source>
</reference>
<sequence length="130" mass="14107">MQHVSLSSRTGFVGTRLAARPSTIRARAVGMPQVRAAASGYQWLKKEPIVILAGFLGWFAPSNIGVPALGGKSLFGLFSESIGQELSHFPVGPALTDNFWLYLVTWHVGLFLTLFLGQIGVRGRAQGYFD</sequence>
<dbReference type="PANTHER" id="PTHR36311:SF1">
    <property type="entry name" value="PHOTOSYSTEM I SUBUNIT O"/>
    <property type="match status" value="1"/>
</dbReference>
<evidence type="ECO:0008006" key="7">
    <source>
        <dbReference type="Google" id="ProtNLM"/>
    </source>
</evidence>
<dbReference type="STRING" id="3075.A0A087S9I7"/>
<gene>
    <name evidence="4" type="ORF">APUTEX25_003828</name>
    <name evidence="3" type="ORF">F751_0065</name>
    <name evidence="2" type="ORF">g.5946</name>
</gene>
<dbReference type="KEGG" id="apro:F751_0065"/>
<feature type="transmembrane region" description="Helical" evidence="1">
    <location>
        <begin position="99"/>
        <end position="121"/>
    </location>
</feature>
<dbReference type="Proteomes" id="UP000028924">
    <property type="component" value="Unassembled WGS sequence"/>
</dbReference>
<evidence type="ECO:0000313" key="6">
    <source>
        <dbReference type="Proteomes" id="UP000279271"/>
    </source>
</evidence>
<evidence type="ECO:0000313" key="5">
    <source>
        <dbReference type="Proteomes" id="UP000028924"/>
    </source>
</evidence>
<evidence type="ECO:0000313" key="4">
    <source>
        <dbReference type="EMBL" id="RMZ55862.1"/>
    </source>
</evidence>
<reference evidence="6" key="3">
    <citation type="journal article" date="2018" name="Algal Res.">
        <title>Characterization of plant carbon substrate utilization by Auxenochlorella protothecoides.</title>
        <authorList>
            <person name="Vogler B.W."/>
            <person name="Starkenburg S.R."/>
            <person name="Sudasinghe N."/>
            <person name="Schambach J.Y."/>
            <person name="Rollin J.A."/>
            <person name="Pattathil S."/>
            <person name="Barry A.N."/>
        </authorList>
    </citation>
    <scope>NUCLEOTIDE SEQUENCE [LARGE SCALE GENOMIC DNA]</scope>
    <source>
        <strain evidence="6">UTEX 25</strain>
    </source>
</reference>
<proteinExistence type="predicted"/>
<reference evidence="2" key="2">
    <citation type="submission" date="2015-08" db="EMBL/GenBank/DDBJ databases">
        <authorList>
            <person name="Babu N.S."/>
            <person name="Beckwith C.J."/>
            <person name="Beseler K.G."/>
            <person name="Brison A."/>
            <person name="Carone J.V."/>
            <person name="Caskin T.P."/>
            <person name="Diamond M."/>
            <person name="Durham M.E."/>
            <person name="Foxe J.M."/>
            <person name="Go M."/>
            <person name="Henderson B.A."/>
            <person name="Jones I.B."/>
            <person name="McGettigan J.A."/>
            <person name="Micheletti S.J."/>
            <person name="Nasrallah M.E."/>
            <person name="Ortiz D."/>
            <person name="Piller C.R."/>
            <person name="Privatt S.R."/>
            <person name="Schneider S.L."/>
            <person name="Sharp S."/>
            <person name="Smith T.C."/>
            <person name="Stanton J.D."/>
            <person name="Ullery H.E."/>
            <person name="Wilson R.J."/>
            <person name="Serrano M.G."/>
            <person name="Buck G."/>
            <person name="Lee V."/>
            <person name="Wang Y."/>
            <person name="Carvalho R."/>
            <person name="Voegtly L."/>
            <person name="Shi R."/>
            <person name="Duckworth R."/>
            <person name="Johnson A."/>
            <person name="Loviza R."/>
            <person name="Walstead R."/>
            <person name="Shah Z."/>
            <person name="Kiflezghi M."/>
            <person name="Wade K."/>
            <person name="Ball S.L."/>
            <person name="Bradley K.W."/>
            <person name="Asai D.J."/>
            <person name="Bowman C.A."/>
            <person name="Russell D.A."/>
            <person name="Pope W.H."/>
            <person name="Jacobs-Sera D."/>
            <person name="Hendrix R.W."/>
            <person name="Hatfull G.F."/>
        </authorList>
    </citation>
    <scope>NUCLEOTIDE SEQUENCE</scope>
</reference>
<dbReference type="Proteomes" id="UP000279271">
    <property type="component" value="Unassembled WGS sequence"/>
</dbReference>
<accession>A0A087S9I7</accession>
<dbReference type="NCBIfam" id="TIGR03059">
    <property type="entry name" value="psaOeuk"/>
    <property type="match status" value="1"/>
</dbReference>
<organism evidence="3 5">
    <name type="scientific">Auxenochlorella protothecoides</name>
    <name type="common">Green microalga</name>
    <name type="synonym">Chlorella protothecoides</name>
    <dbReference type="NCBI Taxonomy" id="3075"/>
    <lineage>
        <taxon>Eukaryota</taxon>
        <taxon>Viridiplantae</taxon>
        <taxon>Chlorophyta</taxon>
        <taxon>core chlorophytes</taxon>
        <taxon>Trebouxiophyceae</taxon>
        <taxon>Chlorellales</taxon>
        <taxon>Chlorellaceae</taxon>
        <taxon>Auxenochlorella</taxon>
    </lineage>
</organism>
<dbReference type="GeneID" id="23611456"/>
<dbReference type="OrthoDB" id="1903335at2759"/>
<dbReference type="eggNOG" id="ENOG502S09E">
    <property type="taxonomic scope" value="Eukaryota"/>
</dbReference>
<dbReference type="EMBL" id="APJO01000455">
    <property type="protein sequence ID" value="KFM22391.1"/>
    <property type="molecule type" value="Genomic_DNA"/>
</dbReference>
<keyword evidence="1" id="KW-1133">Transmembrane helix</keyword>
<dbReference type="InterPro" id="IPR017498">
    <property type="entry name" value="PSI_PsaO"/>
</dbReference>
<name>A0A087S9I7_AUXPR</name>
<protein>
    <recommendedName>
        <fullName evidence="7">Photosystem I subunit O</fullName>
    </recommendedName>
</protein>
<evidence type="ECO:0000256" key="1">
    <source>
        <dbReference type="SAM" id="Phobius"/>
    </source>
</evidence>
<evidence type="ECO:0000313" key="2">
    <source>
        <dbReference type="EMBL" id="JAT75454.1"/>
    </source>
</evidence>
<reference evidence="3 5" key="1">
    <citation type="journal article" date="2014" name="BMC Genomics">
        <title>Oil accumulation mechanisms of the oleaginous microalga Chlorella protothecoides revealed through its genome, transcriptomes, and proteomes.</title>
        <authorList>
            <person name="Gao C."/>
            <person name="Wang Y."/>
            <person name="Shen Y."/>
            <person name="Yan D."/>
            <person name="He X."/>
            <person name="Dai J."/>
            <person name="Wu Q."/>
        </authorList>
    </citation>
    <scope>NUCLEOTIDE SEQUENCE [LARGE SCALE GENOMIC DNA]</scope>
    <source>
        <strain evidence="3 5">0710</strain>
    </source>
</reference>
<keyword evidence="1" id="KW-0472">Membrane</keyword>
<evidence type="ECO:0000313" key="3">
    <source>
        <dbReference type="EMBL" id="KFM22391.1"/>
    </source>
</evidence>
<dbReference type="Pfam" id="PF22832">
    <property type="entry name" value="PsaO_TMD"/>
    <property type="match status" value="1"/>
</dbReference>
<dbReference type="RefSeq" id="XP_011398024.1">
    <property type="nucleotide sequence ID" value="XM_011399722.1"/>
</dbReference>
<keyword evidence="1" id="KW-0812">Transmembrane</keyword>
<dbReference type="EMBL" id="GDKF01003168">
    <property type="protein sequence ID" value="JAT75454.1"/>
    <property type="molecule type" value="Transcribed_RNA"/>
</dbReference>
<feature type="transmembrane region" description="Helical" evidence="1">
    <location>
        <begin position="49"/>
        <end position="69"/>
    </location>
</feature>
<dbReference type="PANTHER" id="PTHR36311">
    <property type="entry name" value="PHOTOSYSTEM I SUBUNIT O"/>
    <property type="match status" value="1"/>
</dbReference>
<dbReference type="AlphaFoldDB" id="A0A087S9I7"/>
<reference evidence="4" key="4">
    <citation type="submission" date="2018-10" db="EMBL/GenBank/DDBJ databases">
        <authorList>
            <person name="Hovde B."/>
            <person name="Zhang X."/>
        </authorList>
    </citation>
    <scope>NUCLEOTIDE SEQUENCE [LARGE SCALE GENOMIC DNA]</scope>
    <source>
        <strain evidence="4">UTEX 25</strain>
    </source>
</reference>
<keyword evidence="5" id="KW-1185">Reference proteome</keyword>